<feature type="domain" description="Lipid/polyisoprenoid-binding YceI-like" evidence="2">
    <location>
        <begin position="12"/>
        <end position="181"/>
    </location>
</feature>
<dbReference type="PANTHER" id="PTHR34406">
    <property type="entry name" value="PROTEIN YCEI"/>
    <property type="match status" value="1"/>
</dbReference>
<reference evidence="3" key="1">
    <citation type="submission" date="2020-02" db="EMBL/GenBank/DDBJ databases">
        <authorList>
            <person name="Meier V. D."/>
        </authorList>
    </citation>
    <scope>NUCLEOTIDE SEQUENCE</scope>
    <source>
        <strain evidence="3">AVDCRST_MAG41</strain>
    </source>
</reference>
<protein>
    <submittedName>
        <fullName evidence="3">Protein yceI</fullName>
    </submittedName>
</protein>
<dbReference type="Pfam" id="PF04264">
    <property type="entry name" value="YceI"/>
    <property type="match status" value="1"/>
</dbReference>
<dbReference type="PANTHER" id="PTHR34406:SF1">
    <property type="entry name" value="PROTEIN YCEI"/>
    <property type="match status" value="1"/>
</dbReference>
<dbReference type="Gene3D" id="2.40.128.110">
    <property type="entry name" value="Lipid/polyisoprenoid-binding, YceI-like"/>
    <property type="match status" value="1"/>
</dbReference>
<proteinExistence type="inferred from homology"/>
<evidence type="ECO:0000313" key="3">
    <source>
        <dbReference type="EMBL" id="CAA9211551.1"/>
    </source>
</evidence>
<comment type="similarity">
    <text evidence="1">Belongs to the UPF0312 family.</text>
</comment>
<name>A0A6J4H2J8_9ACTN</name>
<sequence length="189" mass="20157">MSAPTTLDLTGTWDIDPAHTRLGFAARHAMVATVRGGFDVFSGEIHLDHARPAASAATVEIDAASLSTGNAQRDEHVRGADFLDVANFPTITFRSTAVEQVDDDEYRMHGELTIKGVTKPVTLELEFQGSSPDPFGNIRGGFEGKATINRKDWGLSWNVAIEGGGILVGEKVKLELDVSAIKRVAPAAG</sequence>
<dbReference type="InterPro" id="IPR036761">
    <property type="entry name" value="TTHA0802/YceI-like_sf"/>
</dbReference>
<accession>A0A6J4H2J8</accession>
<evidence type="ECO:0000259" key="2">
    <source>
        <dbReference type="SMART" id="SM00867"/>
    </source>
</evidence>
<dbReference type="EMBL" id="CADCTP010000002">
    <property type="protein sequence ID" value="CAA9211551.1"/>
    <property type="molecule type" value="Genomic_DNA"/>
</dbReference>
<gene>
    <name evidence="3" type="ORF">AVDCRST_MAG41-4</name>
</gene>
<organism evidence="3">
    <name type="scientific">uncultured Mycobacteriales bacterium</name>
    <dbReference type="NCBI Taxonomy" id="581187"/>
    <lineage>
        <taxon>Bacteria</taxon>
        <taxon>Bacillati</taxon>
        <taxon>Actinomycetota</taxon>
        <taxon>Actinomycetes</taxon>
        <taxon>Mycobacteriales</taxon>
        <taxon>environmental samples</taxon>
    </lineage>
</organism>
<dbReference type="AlphaFoldDB" id="A0A6J4H2J8"/>
<dbReference type="SMART" id="SM00867">
    <property type="entry name" value="YceI"/>
    <property type="match status" value="1"/>
</dbReference>
<dbReference type="SUPFAM" id="SSF101874">
    <property type="entry name" value="YceI-like"/>
    <property type="match status" value="1"/>
</dbReference>
<evidence type="ECO:0000256" key="1">
    <source>
        <dbReference type="ARBA" id="ARBA00008812"/>
    </source>
</evidence>
<dbReference type="InterPro" id="IPR007372">
    <property type="entry name" value="Lipid/polyisoprenoid-bd_YceI"/>
</dbReference>